<dbReference type="InParanoid" id="A0A2H3DU42"/>
<name>A0A2H3DU42_ARMGA</name>
<dbReference type="EMBL" id="KZ293653">
    <property type="protein sequence ID" value="PBK94992.1"/>
    <property type="molecule type" value="Genomic_DNA"/>
</dbReference>
<protein>
    <submittedName>
        <fullName evidence="1">Uncharacterized protein</fullName>
    </submittedName>
</protein>
<organism evidence="1 2">
    <name type="scientific">Armillaria gallica</name>
    <name type="common">Bulbous honey fungus</name>
    <name type="synonym">Armillaria bulbosa</name>
    <dbReference type="NCBI Taxonomy" id="47427"/>
    <lineage>
        <taxon>Eukaryota</taxon>
        <taxon>Fungi</taxon>
        <taxon>Dikarya</taxon>
        <taxon>Basidiomycota</taxon>
        <taxon>Agaricomycotina</taxon>
        <taxon>Agaricomycetes</taxon>
        <taxon>Agaricomycetidae</taxon>
        <taxon>Agaricales</taxon>
        <taxon>Marasmiineae</taxon>
        <taxon>Physalacriaceae</taxon>
        <taxon>Armillaria</taxon>
    </lineage>
</organism>
<evidence type="ECO:0000313" key="2">
    <source>
        <dbReference type="Proteomes" id="UP000217790"/>
    </source>
</evidence>
<dbReference type="AlphaFoldDB" id="A0A2H3DU42"/>
<evidence type="ECO:0000313" key="1">
    <source>
        <dbReference type="EMBL" id="PBK94992.1"/>
    </source>
</evidence>
<sequence>MCMSTKAQTGDYSHPASGMWTPTYLCTPRSGEGVVETFDAKIGQTCQGLMHHVSPSSSPSFAYEWVRSGGPSSISFETCPKTVTIHVGFRSCASPSHIAFFFHDCGRENQRPTFAGLELSFGYQPSFLELRALLVTNRISGTGEMLSIELGATVYGTILEPSANKIGIIEAGR</sequence>
<proteinExistence type="predicted"/>
<keyword evidence="2" id="KW-1185">Reference proteome</keyword>
<gene>
    <name evidence="1" type="ORF">ARMGADRAFT_1062499</name>
</gene>
<dbReference type="Proteomes" id="UP000217790">
    <property type="component" value="Unassembled WGS sequence"/>
</dbReference>
<accession>A0A2H3DU42</accession>
<reference evidence="2" key="1">
    <citation type="journal article" date="2017" name="Nat. Ecol. Evol.">
        <title>Genome expansion and lineage-specific genetic innovations in the forest pathogenic fungi Armillaria.</title>
        <authorList>
            <person name="Sipos G."/>
            <person name="Prasanna A.N."/>
            <person name="Walter M.C."/>
            <person name="O'Connor E."/>
            <person name="Balint B."/>
            <person name="Krizsan K."/>
            <person name="Kiss B."/>
            <person name="Hess J."/>
            <person name="Varga T."/>
            <person name="Slot J."/>
            <person name="Riley R."/>
            <person name="Boka B."/>
            <person name="Rigling D."/>
            <person name="Barry K."/>
            <person name="Lee J."/>
            <person name="Mihaltcheva S."/>
            <person name="LaButti K."/>
            <person name="Lipzen A."/>
            <person name="Waldron R."/>
            <person name="Moloney N.M."/>
            <person name="Sperisen C."/>
            <person name="Kredics L."/>
            <person name="Vagvoelgyi C."/>
            <person name="Patrignani A."/>
            <person name="Fitzpatrick D."/>
            <person name="Nagy I."/>
            <person name="Doyle S."/>
            <person name="Anderson J.B."/>
            <person name="Grigoriev I.V."/>
            <person name="Gueldener U."/>
            <person name="Muensterkoetter M."/>
            <person name="Nagy L.G."/>
        </authorList>
    </citation>
    <scope>NUCLEOTIDE SEQUENCE [LARGE SCALE GENOMIC DNA]</scope>
    <source>
        <strain evidence="2">Ar21-2</strain>
    </source>
</reference>